<feature type="transmembrane region" description="Helical" evidence="7">
    <location>
        <begin position="215"/>
        <end position="235"/>
    </location>
</feature>
<name>A0ABQ2L6Q7_9BACL</name>
<evidence type="ECO:0000256" key="5">
    <source>
        <dbReference type="ARBA" id="ARBA00023136"/>
    </source>
</evidence>
<feature type="transmembrane region" description="Helical" evidence="7">
    <location>
        <begin position="404"/>
        <end position="424"/>
    </location>
</feature>
<dbReference type="Gene3D" id="1.20.1730.10">
    <property type="entry name" value="Sodium/glucose cotransporter"/>
    <property type="match status" value="1"/>
</dbReference>
<keyword evidence="5 7" id="KW-0472">Membrane</keyword>
<feature type="transmembrane region" description="Helical" evidence="7">
    <location>
        <begin position="313"/>
        <end position="331"/>
    </location>
</feature>
<evidence type="ECO:0000256" key="6">
    <source>
        <dbReference type="RuleBase" id="RU362091"/>
    </source>
</evidence>
<dbReference type="NCBIfam" id="NF007790">
    <property type="entry name" value="PRK10484.1"/>
    <property type="match status" value="1"/>
</dbReference>
<feature type="transmembrane region" description="Helical" evidence="7">
    <location>
        <begin position="99"/>
        <end position="117"/>
    </location>
</feature>
<feature type="transmembrane region" description="Helical" evidence="7">
    <location>
        <begin position="57"/>
        <end position="79"/>
    </location>
</feature>
<feature type="transmembrane region" description="Helical" evidence="7">
    <location>
        <begin position="351"/>
        <end position="373"/>
    </location>
</feature>
<proteinExistence type="inferred from homology"/>
<feature type="transmembrane region" description="Helical" evidence="7">
    <location>
        <begin position="567"/>
        <end position="587"/>
    </location>
</feature>
<feature type="transmembrane region" description="Helical" evidence="7">
    <location>
        <begin position="430"/>
        <end position="451"/>
    </location>
</feature>
<keyword evidence="9" id="KW-1185">Reference proteome</keyword>
<organism evidence="8 9">
    <name type="scientific">Saccharibacillus kuerlensis</name>
    <dbReference type="NCBI Taxonomy" id="459527"/>
    <lineage>
        <taxon>Bacteria</taxon>
        <taxon>Bacillati</taxon>
        <taxon>Bacillota</taxon>
        <taxon>Bacilli</taxon>
        <taxon>Bacillales</taxon>
        <taxon>Paenibacillaceae</taxon>
        <taxon>Saccharibacillus</taxon>
    </lineage>
</organism>
<evidence type="ECO:0000256" key="1">
    <source>
        <dbReference type="ARBA" id="ARBA00004141"/>
    </source>
</evidence>
<dbReference type="PANTHER" id="PTHR11819:SF195">
    <property type="entry name" value="SODIUM_GLUCOSE COTRANSPORTER 4"/>
    <property type="match status" value="1"/>
</dbReference>
<dbReference type="PROSITE" id="PS00456">
    <property type="entry name" value="NA_SOLUT_SYMP_1"/>
    <property type="match status" value="1"/>
</dbReference>
<feature type="transmembrane region" description="Helical" evidence="7">
    <location>
        <begin position="533"/>
        <end position="555"/>
    </location>
</feature>
<comment type="subcellular location">
    <subcellularLocation>
        <location evidence="1">Membrane</location>
        <topology evidence="1">Multi-pass membrane protein</topology>
    </subcellularLocation>
</comment>
<evidence type="ECO:0000256" key="4">
    <source>
        <dbReference type="ARBA" id="ARBA00022989"/>
    </source>
</evidence>
<dbReference type="CDD" id="cd10328">
    <property type="entry name" value="SLC5sbd_YidK"/>
    <property type="match status" value="1"/>
</dbReference>
<feature type="transmembrane region" description="Helical" evidence="7">
    <location>
        <begin position="264"/>
        <end position="282"/>
    </location>
</feature>
<feature type="transmembrane region" description="Helical" evidence="7">
    <location>
        <begin position="490"/>
        <end position="512"/>
    </location>
</feature>
<feature type="transmembrane region" description="Helical" evidence="7">
    <location>
        <begin position="143"/>
        <end position="165"/>
    </location>
</feature>
<evidence type="ECO:0000313" key="9">
    <source>
        <dbReference type="Proteomes" id="UP000606653"/>
    </source>
</evidence>
<evidence type="ECO:0000256" key="3">
    <source>
        <dbReference type="ARBA" id="ARBA00022692"/>
    </source>
</evidence>
<sequence length="610" mass="66941">MSLAVDACMYKEEFYVEVVRLEVSNIWFTLLSCLFFMGLVAYISYRLTKGEVNSSEGYFLAGRGLSGTFIAGSLLLTNLSAEQLIGLNGQGYRANLSNMAWEVTAGVAVIVLALYLLPKYLGAGISTIPEFLSKRYDDGVRRLTVLLFMFGYILVTIPSTLYSGALAVMQLFDIPSLFGISYGQSLWLIVWIIGIIGAIYAIFGGLRAVAVSDTLNGIGLLIIGILVPILGFIALGDGSILQGMKTIATQAPEKLNAIGSSTDSVPFAAIFTGILFANLFYWSSNQYVIQRTLGAKNLAEGQKGALLSGYFKLLIPFFMMIPGVIAFHLYGGNLASVDLAYPTLVANELPIYLSGFFLAVLLGAVFSSFNSLLNSAATMFTLDVYKPLFAPNADDRKLIRISKIFGTIVAVVSMAISPLLVNAPDGLWDLIRKFTGFFNIPIIVILLMGIWTKKVPPMAAKVVIIFHVIAYYMLVWGTDQLFGLDLGLNFVYVYGIMFFVEAGIMLVIGRVGKSRESYRIPYRPRGDMTPWKYAIMSSILLFSAIIGMYILFSPIGLAYSDGIVSPWFLPAITALIVLAVLISLWSIRKWNGRYAHYLNRTPDQAENHTP</sequence>
<evidence type="ECO:0000256" key="7">
    <source>
        <dbReference type="SAM" id="Phobius"/>
    </source>
</evidence>
<feature type="transmembrane region" description="Helical" evidence="7">
    <location>
        <begin position="185"/>
        <end position="203"/>
    </location>
</feature>
<dbReference type="InterPro" id="IPR001734">
    <property type="entry name" value="Na/solute_symporter"/>
</dbReference>
<dbReference type="InterPro" id="IPR038377">
    <property type="entry name" value="Na/Glc_symporter_sf"/>
</dbReference>
<keyword evidence="3 7" id="KW-0812">Transmembrane</keyword>
<keyword evidence="4 7" id="KW-1133">Transmembrane helix</keyword>
<protein>
    <submittedName>
        <fullName evidence="8">Solute:sodium symporter family transporter</fullName>
    </submittedName>
</protein>
<feature type="transmembrane region" description="Helical" evidence="7">
    <location>
        <begin position="26"/>
        <end position="45"/>
    </location>
</feature>
<dbReference type="Proteomes" id="UP000606653">
    <property type="component" value="Unassembled WGS sequence"/>
</dbReference>
<comment type="similarity">
    <text evidence="2 6">Belongs to the sodium:solute symporter (SSF) (TC 2.A.21) family.</text>
</comment>
<evidence type="ECO:0000313" key="8">
    <source>
        <dbReference type="EMBL" id="GGO05265.1"/>
    </source>
</evidence>
<dbReference type="PROSITE" id="PS50283">
    <property type="entry name" value="NA_SOLUT_SYMP_3"/>
    <property type="match status" value="1"/>
</dbReference>
<dbReference type="InterPro" id="IPR018212">
    <property type="entry name" value="Na/solute_symporter_CS"/>
</dbReference>
<reference evidence="9" key="1">
    <citation type="journal article" date="2019" name="Int. J. Syst. Evol. Microbiol.">
        <title>The Global Catalogue of Microorganisms (GCM) 10K type strain sequencing project: providing services to taxonomists for standard genome sequencing and annotation.</title>
        <authorList>
            <consortium name="The Broad Institute Genomics Platform"/>
            <consortium name="The Broad Institute Genome Sequencing Center for Infectious Disease"/>
            <person name="Wu L."/>
            <person name="Ma J."/>
        </authorList>
    </citation>
    <scope>NUCLEOTIDE SEQUENCE [LARGE SCALE GENOMIC DNA]</scope>
    <source>
        <strain evidence="9">CGMCC 1.6964</strain>
    </source>
</reference>
<comment type="caution">
    <text evidence="8">The sequence shown here is derived from an EMBL/GenBank/DDBJ whole genome shotgun (WGS) entry which is preliminary data.</text>
</comment>
<dbReference type="Pfam" id="PF00474">
    <property type="entry name" value="SSF"/>
    <property type="match status" value="1"/>
</dbReference>
<dbReference type="PANTHER" id="PTHR11819">
    <property type="entry name" value="SOLUTE CARRIER FAMILY 5"/>
    <property type="match status" value="1"/>
</dbReference>
<dbReference type="NCBIfam" id="TIGR00813">
    <property type="entry name" value="sss"/>
    <property type="match status" value="1"/>
</dbReference>
<dbReference type="EMBL" id="BMLN01000010">
    <property type="protein sequence ID" value="GGO05265.1"/>
    <property type="molecule type" value="Genomic_DNA"/>
</dbReference>
<evidence type="ECO:0000256" key="2">
    <source>
        <dbReference type="ARBA" id="ARBA00006434"/>
    </source>
</evidence>
<gene>
    <name evidence="8" type="primary">yidK</name>
    <name evidence="8" type="ORF">GCM10010969_31460</name>
</gene>
<accession>A0ABQ2L6Q7</accession>
<feature type="transmembrane region" description="Helical" evidence="7">
    <location>
        <begin position="458"/>
        <end position="478"/>
    </location>
</feature>